<feature type="transmembrane region" description="Helical" evidence="1">
    <location>
        <begin position="16"/>
        <end position="38"/>
    </location>
</feature>
<protein>
    <submittedName>
        <fullName evidence="2">Uncharacterized protein</fullName>
    </submittedName>
</protein>
<name>A0A4D6H8V4_9EURY</name>
<keyword evidence="3" id="KW-1185">Reference proteome</keyword>
<dbReference type="Proteomes" id="UP000296706">
    <property type="component" value="Chromosome"/>
</dbReference>
<organism evidence="2 3">
    <name type="scientific">Halapricum salinum</name>
    <dbReference type="NCBI Taxonomy" id="1457250"/>
    <lineage>
        <taxon>Archaea</taxon>
        <taxon>Methanobacteriati</taxon>
        <taxon>Methanobacteriota</taxon>
        <taxon>Stenosarchaea group</taxon>
        <taxon>Halobacteria</taxon>
        <taxon>Halobacteriales</taxon>
        <taxon>Haloarculaceae</taxon>
        <taxon>Halapricum</taxon>
    </lineage>
</organism>
<keyword evidence="1" id="KW-0472">Membrane</keyword>
<reference evidence="2 3" key="1">
    <citation type="journal article" date="2019" name="Nat. Commun.">
        <title>A new type of DNA phosphorothioation-based antiviral system in archaea.</title>
        <authorList>
            <person name="Xiong L."/>
            <person name="Liu S."/>
            <person name="Chen S."/>
            <person name="Xiao Y."/>
            <person name="Zhu B."/>
            <person name="Gao Y."/>
            <person name="Zhang Y."/>
            <person name="Chen B."/>
            <person name="Luo J."/>
            <person name="Deng Z."/>
            <person name="Chen X."/>
            <person name="Wang L."/>
            <person name="Chen S."/>
        </authorList>
    </citation>
    <scope>NUCLEOTIDE SEQUENCE [LARGE SCALE GENOMIC DNA]</scope>
    <source>
        <strain evidence="2 3">CBA1105</strain>
    </source>
</reference>
<evidence type="ECO:0000256" key="1">
    <source>
        <dbReference type="SAM" id="Phobius"/>
    </source>
</evidence>
<accession>A0A4D6H8V4</accession>
<sequence>MPTSTGHIERVRDSPVAVAALAVAVFAVLVALLVTQIGAPPVEAWYTTGVAAIVLLLVGYDWYSRRSS</sequence>
<proteinExistence type="predicted"/>
<dbReference type="EMBL" id="CP031310">
    <property type="protein sequence ID" value="QCC50279.1"/>
    <property type="molecule type" value="Genomic_DNA"/>
</dbReference>
<dbReference type="KEGG" id="hsn:DV733_03080"/>
<dbReference type="AlphaFoldDB" id="A0A4D6H8V4"/>
<gene>
    <name evidence="2" type="ORF">DV733_03080</name>
</gene>
<evidence type="ECO:0000313" key="3">
    <source>
        <dbReference type="Proteomes" id="UP000296706"/>
    </source>
</evidence>
<feature type="transmembrane region" description="Helical" evidence="1">
    <location>
        <begin position="44"/>
        <end position="63"/>
    </location>
</feature>
<dbReference type="GeneID" id="39846815"/>
<keyword evidence="1" id="KW-1133">Transmembrane helix</keyword>
<evidence type="ECO:0000313" key="2">
    <source>
        <dbReference type="EMBL" id="QCC50279.1"/>
    </source>
</evidence>
<dbReference type="STRING" id="1457250.GCA_000755225_02913"/>
<keyword evidence="1" id="KW-0812">Transmembrane</keyword>
<dbReference type="RefSeq" id="WP_049993724.1">
    <property type="nucleotide sequence ID" value="NZ_CP031310.1"/>
</dbReference>